<feature type="transmembrane region" description="Helical" evidence="10">
    <location>
        <begin position="111"/>
        <end position="128"/>
    </location>
</feature>
<evidence type="ECO:0000256" key="4">
    <source>
        <dbReference type="ARBA" id="ARBA00022519"/>
    </source>
</evidence>
<dbReference type="RefSeq" id="WP_212010749.1">
    <property type="nucleotide sequence ID" value="NZ_JAAFYZ010000065.1"/>
</dbReference>
<keyword evidence="6" id="KW-0029">Amino-acid transport</keyword>
<evidence type="ECO:0000256" key="2">
    <source>
        <dbReference type="ARBA" id="ARBA00022448"/>
    </source>
</evidence>
<evidence type="ECO:0000256" key="9">
    <source>
        <dbReference type="ARBA" id="ARBA00037998"/>
    </source>
</evidence>
<evidence type="ECO:0000256" key="3">
    <source>
        <dbReference type="ARBA" id="ARBA00022475"/>
    </source>
</evidence>
<keyword evidence="5 10" id="KW-0812">Transmembrane</keyword>
<dbReference type="InterPro" id="IPR001851">
    <property type="entry name" value="ABC_transp_permease"/>
</dbReference>
<dbReference type="CDD" id="cd06582">
    <property type="entry name" value="TM_PBP1_LivH_like"/>
    <property type="match status" value="1"/>
</dbReference>
<organism evidence="11 12">
    <name type="scientific">Catenulispora pinistramenti</name>
    <dbReference type="NCBI Taxonomy" id="2705254"/>
    <lineage>
        <taxon>Bacteria</taxon>
        <taxon>Bacillati</taxon>
        <taxon>Actinomycetota</taxon>
        <taxon>Actinomycetes</taxon>
        <taxon>Catenulisporales</taxon>
        <taxon>Catenulisporaceae</taxon>
        <taxon>Catenulispora</taxon>
    </lineage>
</organism>
<evidence type="ECO:0000313" key="12">
    <source>
        <dbReference type="Proteomes" id="UP000730482"/>
    </source>
</evidence>
<feature type="transmembrane region" description="Helical" evidence="10">
    <location>
        <begin position="167"/>
        <end position="184"/>
    </location>
</feature>
<feature type="transmembrane region" description="Helical" evidence="10">
    <location>
        <begin position="76"/>
        <end position="99"/>
    </location>
</feature>
<keyword evidence="2" id="KW-0813">Transport</keyword>
<keyword evidence="12" id="KW-1185">Reference proteome</keyword>
<feature type="transmembrane region" description="Helical" evidence="10">
    <location>
        <begin position="218"/>
        <end position="238"/>
    </location>
</feature>
<feature type="transmembrane region" description="Helical" evidence="10">
    <location>
        <begin position="45"/>
        <end position="64"/>
    </location>
</feature>
<sequence length="318" mass="33543">MYFTQHFWELLFQGIRLGSLYALIAIGYTMVYGVLQLINFAHSEVFMSGALGGVFMLTALAGTNGNIPSGFSAFEYTALALIAGAVVSAAVAFSLERVAYRPLRKRHAPKLVYLITAIGASIFLYNLAGKLFGRNNLQVPESFHSGPVFVLPGSGPSGPRTVKTLDVLIIATAFVMMIVLDLVINRTKLGSGIRAVAQDAETAQLMGVDVGKVISRTFIIGGLLAGVGGVLYAMFHAVSYTMGFIPGIKAFTAAVLGGIGNVRGAMLGGLLLGIVESFSQGIIPNGLEWVDVVSFVVLVVVLLIRPTGILGERTGRAA</sequence>
<keyword evidence="4" id="KW-0997">Cell inner membrane</keyword>
<protein>
    <submittedName>
        <fullName evidence="11">Branched-chain amino acid ABC transporter permease</fullName>
    </submittedName>
</protein>
<feature type="transmembrane region" description="Helical" evidence="10">
    <location>
        <begin position="20"/>
        <end position="38"/>
    </location>
</feature>
<dbReference type="EMBL" id="JAAFYZ010000065">
    <property type="protein sequence ID" value="MBS2549186.1"/>
    <property type="molecule type" value="Genomic_DNA"/>
</dbReference>
<dbReference type="Proteomes" id="UP000730482">
    <property type="component" value="Unassembled WGS sequence"/>
</dbReference>
<evidence type="ECO:0000256" key="6">
    <source>
        <dbReference type="ARBA" id="ARBA00022970"/>
    </source>
</evidence>
<feature type="transmembrane region" description="Helical" evidence="10">
    <location>
        <begin position="287"/>
        <end position="304"/>
    </location>
</feature>
<comment type="similarity">
    <text evidence="9">Belongs to the binding-protein-dependent transport system permease family. LivHM subfamily.</text>
</comment>
<dbReference type="Pfam" id="PF02653">
    <property type="entry name" value="BPD_transp_2"/>
    <property type="match status" value="1"/>
</dbReference>
<name>A0ABS5KT27_9ACTN</name>
<evidence type="ECO:0000256" key="10">
    <source>
        <dbReference type="SAM" id="Phobius"/>
    </source>
</evidence>
<dbReference type="PANTHER" id="PTHR11795">
    <property type="entry name" value="BRANCHED-CHAIN AMINO ACID TRANSPORT SYSTEM PERMEASE PROTEIN LIVH"/>
    <property type="match status" value="1"/>
</dbReference>
<evidence type="ECO:0000256" key="8">
    <source>
        <dbReference type="ARBA" id="ARBA00023136"/>
    </source>
</evidence>
<reference evidence="11 12" key="1">
    <citation type="submission" date="2020-02" db="EMBL/GenBank/DDBJ databases">
        <title>Acidophilic actinobacteria isolated from forest soil.</title>
        <authorList>
            <person name="Golinska P."/>
        </authorList>
    </citation>
    <scope>NUCLEOTIDE SEQUENCE [LARGE SCALE GENOMIC DNA]</scope>
    <source>
        <strain evidence="11 12">NL8</strain>
    </source>
</reference>
<comment type="caution">
    <text evidence="11">The sequence shown here is derived from an EMBL/GenBank/DDBJ whole genome shotgun (WGS) entry which is preliminary data.</text>
</comment>
<gene>
    <name evidence="11" type="ORF">KGQ19_20175</name>
</gene>
<keyword evidence="8 10" id="KW-0472">Membrane</keyword>
<dbReference type="PANTHER" id="PTHR11795:SF371">
    <property type="entry name" value="HIGH-AFFINITY BRANCHED-CHAIN AMINO ACID TRANSPORT SYSTEM PERMEASE PROTEIN LIVH"/>
    <property type="match status" value="1"/>
</dbReference>
<accession>A0ABS5KT27</accession>
<evidence type="ECO:0000256" key="5">
    <source>
        <dbReference type="ARBA" id="ARBA00022692"/>
    </source>
</evidence>
<feature type="transmembrane region" description="Helical" evidence="10">
    <location>
        <begin position="250"/>
        <end position="275"/>
    </location>
</feature>
<keyword evidence="3" id="KW-1003">Cell membrane</keyword>
<comment type="subcellular location">
    <subcellularLocation>
        <location evidence="1">Cell membrane</location>
        <topology evidence="1">Multi-pass membrane protein</topology>
    </subcellularLocation>
</comment>
<keyword evidence="7 10" id="KW-1133">Transmembrane helix</keyword>
<evidence type="ECO:0000256" key="1">
    <source>
        <dbReference type="ARBA" id="ARBA00004651"/>
    </source>
</evidence>
<evidence type="ECO:0000313" key="11">
    <source>
        <dbReference type="EMBL" id="MBS2549186.1"/>
    </source>
</evidence>
<dbReference type="InterPro" id="IPR052157">
    <property type="entry name" value="BCAA_transport_permease"/>
</dbReference>
<evidence type="ECO:0000256" key="7">
    <source>
        <dbReference type="ARBA" id="ARBA00022989"/>
    </source>
</evidence>
<proteinExistence type="inferred from homology"/>